<organism evidence="1">
    <name type="scientific">Siphoviridae sp. ctrCv3</name>
    <dbReference type="NCBI Taxonomy" id="2827954"/>
    <lineage>
        <taxon>Viruses</taxon>
        <taxon>Duplodnaviria</taxon>
        <taxon>Heunggongvirae</taxon>
        <taxon>Uroviricota</taxon>
        <taxon>Caudoviricetes</taxon>
    </lineage>
</organism>
<proteinExistence type="predicted"/>
<dbReference type="EMBL" id="BK032572">
    <property type="protein sequence ID" value="DAF48693.1"/>
    <property type="molecule type" value="Genomic_DNA"/>
</dbReference>
<accession>A0A8S5SCJ6</accession>
<protein>
    <submittedName>
        <fullName evidence="1">Uncharacterized protein</fullName>
    </submittedName>
</protein>
<sequence length="76" mass="8990">MSEYTKIKTARTIICELCNELYQDDPCEPADCDWLRMLEEDALSCDNCKWLGKRHQKCSCCRRNHGIKDNYEEKTP</sequence>
<evidence type="ECO:0000313" key="1">
    <source>
        <dbReference type="EMBL" id="DAF48693.1"/>
    </source>
</evidence>
<name>A0A8S5SCJ6_9CAUD</name>
<reference evidence="1" key="1">
    <citation type="journal article" date="2021" name="Proc. Natl. Acad. Sci. U.S.A.">
        <title>A Catalog of Tens of Thousands of Viruses from Human Metagenomes Reveals Hidden Associations with Chronic Diseases.</title>
        <authorList>
            <person name="Tisza M.J."/>
            <person name="Buck C.B."/>
        </authorList>
    </citation>
    <scope>NUCLEOTIDE SEQUENCE</scope>
    <source>
        <strain evidence="1">CtrCv3</strain>
    </source>
</reference>